<keyword evidence="7" id="KW-1185">Reference proteome</keyword>
<dbReference type="PROSITE" id="PS50887">
    <property type="entry name" value="GGDEF"/>
    <property type="match status" value="1"/>
</dbReference>
<dbReference type="NCBIfam" id="TIGR00254">
    <property type="entry name" value="GGDEF"/>
    <property type="match status" value="1"/>
</dbReference>
<dbReference type="SMART" id="SM00267">
    <property type="entry name" value="GGDEF"/>
    <property type="match status" value="1"/>
</dbReference>
<dbReference type="InterPro" id="IPR043128">
    <property type="entry name" value="Rev_trsase/Diguanyl_cyclase"/>
</dbReference>
<dbReference type="PANTHER" id="PTHR45138">
    <property type="entry name" value="REGULATORY COMPONENTS OF SENSORY TRANSDUCTION SYSTEM"/>
    <property type="match status" value="1"/>
</dbReference>
<evidence type="ECO:0000256" key="4">
    <source>
        <dbReference type="SAM" id="MobiDB-lite"/>
    </source>
</evidence>
<dbReference type="RefSeq" id="WP_169261535.1">
    <property type="nucleotide sequence ID" value="NZ_WTVQ01000031.1"/>
</dbReference>
<protein>
    <recommendedName>
        <fullName evidence="1">diguanylate cyclase</fullName>
        <ecNumber evidence="1">2.7.7.65</ecNumber>
    </recommendedName>
</protein>
<dbReference type="Pfam" id="PF00990">
    <property type="entry name" value="GGDEF"/>
    <property type="match status" value="1"/>
</dbReference>
<evidence type="ECO:0000313" key="6">
    <source>
        <dbReference type="EMBL" id="NMG76391.1"/>
    </source>
</evidence>
<evidence type="ECO:0000256" key="1">
    <source>
        <dbReference type="ARBA" id="ARBA00012528"/>
    </source>
</evidence>
<accession>A0ABX1QHB6</accession>
<dbReference type="Proteomes" id="UP000648984">
    <property type="component" value="Unassembled WGS sequence"/>
</dbReference>
<dbReference type="InterPro" id="IPR000160">
    <property type="entry name" value="GGDEF_dom"/>
</dbReference>
<dbReference type="EC" id="2.7.7.65" evidence="1"/>
<sequence length="612" mass="68152">MPAPTQPSEIAREVLRLFAARRIPPTPDNFRTLYHEVAGTPDDEGPFPEKFVKALARQIPRDTAERTRLARQLDQALAEGNPEAGNQALAQYLASFKVEQPQAWNELISNLLRQWEARQIGWTTARKRESLDRVFTANDPATLYARLHGLVRSWAQAPKDPESAPGRDSPAAIAPPSALGATTTTPATAPLTPPAATAPDIRHVAAGEAGDLLTSLRELLLLALESVVPALLADQPEVSRDAAGFARAVKAASSPDDLQTLAIQLRKFAYRLEMTAGDRAEVNAGLLNLLRLLLENIDQLVIDDLWLHGQIEVLREIVGKPANVRLIDDAERRLKEVIYKQSQLKHNHSEAQRSLKEMLAGFVDHLASFAETTSTYHDRIGECADKISAARDITEISGVLGEVMRESLAMRDEARRSRDELQATRERAREAEARMNELQQQLDETSRLMRHDQLTGALNRRGLEETFDKESARARRHGSPLSLALLDLDNFKQLNDRHGHKTGDDALIHLATIVRQNLRPQDTLARHGGEEFILLYPDTNLEQAQTALVRLQRELTRNFFLADENRVLITFSAGVTEWNPQESMDAVIKRADDAMYQAKQTGKNKVIANPAT</sequence>
<dbReference type="Gene3D" id="3.30.70.270">
    <property type="match status" value="1"/>
</dbReference>
<comment type="catalytic activity">
    <reaction evidence="2">
        <text>2 GTP = 3',3'-c-di-GMP + 2 diphosphate</text>
        <dbReference type="Rhea" id="RHEA:24898"/>
        <dbReference type="ChEBI" id="CHEBI:33019"/>
        <dbReference type="ChEBI" id="CHEBI:37565"/>
        <dbReference type="ChEBI" id="CHEBI:58805"/>
        <dbReference type="EC" id="2.7.7.65"/>
    </reaction>
</comment>
<dbReference type="PANTHER" id="PTHR45138:SF9">
    <property type="entry name" value="DIGUANYLATE CYCLASE DGCM-RELATED"/>
    <property type="match status" value="1"/>
</dbReference>
<keyword evidence="3" id="KW-0175">Coiled coil</keyword>
<feature type="region of interest" description="Disordered" evidence="4">
    <location>
        <begin position="157"/>
        <end position="188"/>
    </location>
</feature>
<evidence type="ECO:0000313" key="7">
    <source>
        <dbReference type="Proteomes" id="UP000648984"/>
    </source>
</evidence>
<dbReference type="SUPFAM" id="SSF55073">
    <property type="entry name" value="Nucleotide cyclase"/>
    <property type="match status" value="1"/>
</dbReference>
<comment type="caution">
    <text evidence="6">The sequence shown here is derived from an EMBL/GenBank/DDBJ whole genome shotgun (WGS) entry which is preliminary data.</text>
</comment>
<organism evidence="6 7">
    <name type="scientific">Aromatoleum diolicum</name>
    <dbReference type="NCBI Taxonomy" id="75796"/>
    <lineage>
        <taxon>Bacteria</taxon>
        <taxon>Pseudomonadati</taxon>
        <taxon>Pseudomonadota</taxon>
        <taxon>Betaproteobacteria</taxon>
        <taxon>Rhodocyclales</taxon>
        <taxon>Rhodocyclaceae</taxon>
        <taxon>Aromatoleum</taxon>
    </lineage>
</organism>
<reference evidence="6 7" key="1">
    <citation type="submission" date="2019-12" db="EMBL/GenBank/DDBJ databases">
        <title>Comparative genomics gives insights into the taxonomy of the Azoarcus-Aromatoleum group and reveals separate origins of nif in the plant-associated Azoarcus and non-plant-associated Aromatoleum sub-groups.</title>
        <authorList>
            <person name="Lafos M."/>
            <person name="Maluk M."/>
            <person name="Batista M."/>
            <person name="Junghare M."/>
            <person name="Carmona M."/>
            <person name="Faoro H."/>
            <person name="Cruz L.M."/>
            <person name="Battistoni F."/>
            <person name="De Souza E."/>
            <person name="Pedrosa F."/>
            <person name="Chen W.-M."/>
            <person name="Poole P.S."/>
            <person name="Dixon R.A."/>
            <person name="James E.K."/>
        </authorList>
    </citation>
    <scope>NUCLEOTIDE SEQUENCE [LARGE SCALE GENOMIC DNA]</scope>
    <source>
        <strain evidence="6 7">22Lin</strain>
    </source>
</reference>
<evidence type="ECO:0000256" key="3">
    <source>
        <dbReference type="SAM" id="Coils"/>
    </source>
</evidence>
<feature type="coiled-coil region" evidence="3">
    <location>
        <begin position="411"/>
        <end position="448"/>
    </location>
</feature>
<dbReference type="EMBL" id="WTVQ01000031">
    <property type="protein sequence ID" value="NMG76391.1"/>
    <property type="molecule type" value="Genomic_DNA"/>
</dbReference>
<dbReference type="InterPro" id="IPR050469">
    <property type="entry name" value="Diguanylate_Cyclase"/>
</dbReference>
<dbReference type="InterPro" id="IPR029787">
    <property type="entry name" value="Nucleotide_cyclase"/>
</dbReference>
<feature type="compositionally biased region" description="Low complexity" evidence="4">
    <location>
        <begin position="174"/>
        <end position="188"/>
    </location>
</feature>
<feature type="domain" description="GGDEF" evidence="5">
    <location>
        <begin position="479"/>
        <end position="611"/>
    </location>
</feature>
<proteinExistence type="predicted"/>
<dbReference type="CDD" id="cd01949">
    <property type="entry name" value="GGDEF"/>
    <property type="match status" value="1"/>
</dbReference>
<name>A0ABX1QHB6_9RHOO</name>
<gene>
    <name evidence="6" type="ORF">GPA25_16655</name>
</gene>
<evidence type="ECO:0000259" key="5">
    <source>
        <dbReference type="PROSITE" id="PS50887"/>
    </source>
</evidence>
<evidence type="ECO:0000256" key="2">
    <source>
        <dbReference type="ARBA" id="ARBA00034247"/>
    </source>
</evidence>